<evidence type="ECO:0000256" key="1">
    <source>
        <dbReference type="SAM" id="MobiDB-lite"/>
    </source>
</evidence>
<keyword evidence="3" id="KW-1185">Reference proteome</keyword>
<evidence type="ECO:0000313" key="3">
    <source>
        <dbReference type="Proteomes" id="UP000823775"/>
    </source>
</evidence>
<protein>
    <submittedName>
        <fullName evidence="2">Uncharacterized protein</fullName>
    </submittedName>
</protein>
<feature type="compositionally biased region" description="Low complexity" evidence="1">
    <location>
        <begin position="1"/>
        <end position="15"/>
    </location>
</feature>
<name>A0ABS8WZQ1_DATST</name>
<proteinExistence type="predicted"/>
<organism evidence="2 3">
    <name type="scientific">Datura stramonium</name>
    <name type="common">Jimsonweed</name>
    <name type="synonym">Common thornapple</name>
    <dbReference type="NCBI Taxonomy" id="4076"/>
    <lineage>
        <taxon>Eukaryota</taxon>
        <taxon>Viridiplantae</taxon>
        <taxon>Streptophyta</taxon>
        <taxon>Embryophyta</taxon>
        <taxon>Tracheophyta</taxon>
        <taxon>Spermatophyta</taxon>
        <taxon>Magnoliopsida</taxon>
        <taxon>eudicotyledons</taxon>
        <taxon>Gunneridae</taxon>
        <taxon>Pentapetalae</taxon>
        <taxon>asterids</taxon>
        <taxon>lamiids</taxon>
        <taxon>Solanales</taxon>
        <taxon>Solanaceae</taxon>
        <taxon>Solanoideae</taxon>
        <taxon>Datureae</taxon>
        <taxon>Datura</taxon>
    </lineage>
</organism>
<dbReference type="EMBL" id="JACEIK010014143">
    <property type="protein sequence ID" value="MCE3216787.1"/>
    <property type="molecule type" value="Genomic_DNA"/>
</dbReference>
<reference evidence="2 3" key="1">
    <citation type="journal article" date="2021" name="BMC Genomics">
        <title>Datura genome reveals duplications of psychoactive alkaloid biosynthetic genes and high mutation rate following tissue culture.</title>
        <authorList>
            <person name="Rajewski A."/>
            <person name="Carter-House D."/>
            <person name="Stajich J."/>
            <person name="Litt A."/>
        </authorList>
    </citation>
    <scope>NUCLEOTIDE SEQUENCE [LARGE SCALE GENOMIC DNA]</scope>
    <source>
        <strain evidence="2">AR-01</strain>
    </source>
</reference>
<feature type="region of interest" description="Disordered" evidence="1">
    <location>
        <begin position="1"/>
        <end position="33"/>
    </location>
</feature>
<sequence>METPPATKTPSAKTPQSSKHPFQHHAQPPMNLVGPQLFDRLEDTVARLEWSASATKIANSRANLNQTKTGVPIVRLFVERTTPRDTRKKPMEDGNEKNEEDLGENTD</sequence>
<accession>A0ABS8WZQ1</accession>
<evidence type="ECO:0000313" key="2">
    <source>
        <dbReference type="EMBL" id="MCE3216787.1"/>
    </source>
</evidence>
<gene>
    <name evidence="2" type="ORF">HAX54_008044</name>
</gene>
<feature type="region of interest" description="Disordered" evidence="1">
    <location>
        <begin position="79"/>
        <end position="107"/>
    </location>
</feature>
<feature type="compositionally biased region" description="Acidic residues" evidence="1">
    <location>
        <begin position="98"/>
        <end position="107"/>
    </location>
</feature>
<feature type="compositionally biased region" description="Basic and acidic residues" evidence="1">
    <location>
        <begin position="79"/>
        <end position="97"/>
    </location>
</feature>
<comment type="caution">
    <text evidence="2">The sequence shown here is derived from an EMBL/GenBank/DDBJ whole genome shotgun (WGS) entry which is preliminary data.</text>
</comment>
<dbReference type="Proteomes" id="UP000823775">
    <property type="component" value="Unassembled WGS sequence"/>
</dbReference>